<dbReference type="Pfam" id="PF01717">
    <property type="entry name" value="Meth_synt_2"/>
    <property type="match status" value="1"/>
</dbReference>
<comment type="caution">
    <text evidence="2">The sequence shown here is derived from an EMBL/GenBank/DDBJ whole genome shotgun (WGS) entry which is preliminary data.</text>
</comment>
<evidence type="ECO:0000259" key="1">
    <source>
        <dbReference type="Pfam" id="PF01717"/>
    </source>
</evidence>
<sequence length="353" mass="36354">MTYEQAWDEAAAVQAGTPTARWPVGAATGIGSMPGTDVVEATATVLGELPDFPHLPELPGRGAGADLIGRSTGILVELPVEVAVTAWRMASRPGRDTRRIADLLARDLDTLSEQADGYSGPLKIQVAGPWTLAGQVELRNGERVLTDHGATAELVASLAQGLADHVADLRRRVPGATIVTQLDEPTLPAVLEGSLRTASGYRTVPPVETTVVERDLRAVLTAAGGLTAIHCCAPDVPLALLRRTGVSAVAVDMSLLDLADSAEVDRIAEHIDSGVILMAGVLPGDGTDPSTLPAADVLADKLRKLVTSAGFGLERVPAALTVTPSCGLAGASADYAQAALKRCVEVGRALAAG</sequence>
<dbReference type="EMBL" id="BAAANY010000011">
    <property type="protein sequence ID" value="GAA1683639.1"/>
    <property type="molecule type" value="Genomic_DNA"/>
</dbReference>
<accession>A0ABN2H8G6</accession>
<evidence type="ECO:0000313" key="3">
    <source>
        <dbReference type="Proteomes" id="UP001500618"/>
    </source>
</evidence>
<feature type="domain" description="Cobalamin-independent methionine synthase MetE C-terminal/archaeal" evidence="1">
    <location>
        <begin position="137"/>
        <end position="347"/>
    </location>
</feature>
<dbReference type="SUPFAM" id="SSF51726">
    <property type="entry name" value="UROD/MetE-like"/>
    <property type="match status" value="1"/>
</dbReference>
<dbReference type="InterPro" id="IPR002629">
    <property type="entry name" value="Met_Synth_C/arc"/>
</dbReference>
<dbReference type="Gene3D" id="3.20.20.210">
    <property type="match status" value="1"/>
</dbReference>
<dbReference type="CDD" id="cd03310">
    <property type="entry name" value="CIMS_like"/>
    <property type="match status" value="1"/>
</dbReference>
<dbReference type="InterPro" id="IPR038071">
    <property type="entry name" value="UROD/MetE-like_sf"/>
</dbReference>
<evidence type="ECO:0000313" key="2">
    <source>
        <dbReference type="EMBL" id="GAA1683639.1"/>
    </source>
</evidence>
<keyword evidence="3" id="KW-1185">Reference proteome</keyword>
<dbReference type="Proteomes" id="UP001500618">
    <property type="component" value="Unassembled WGS sequence"/>
</dbReference>
<organism evidence="2 3">
    <name type="scientific">Fodinicola feengrottensis</name>
    <dbReference type="NCBI Taxonomy" id="435914"/>
    <lineage>
        <taxon>Bacteria</taxon>
        <taxon>Bacillati</taxon>
        <taxon>Actinomycetota</taxon>
        <taxon>Actinomycetes</taxon>
        <taxon>Mycobacteriales</taxon>
        <taxon>Fodinicola</taxon>
    </lineage>
</organism>
<gene>
    <name evidence="2" type="ORF">GCM10009765_36060</name>
</gene>
<protein>
    <submittedName>
        <fullName evidence="2">Methionine synthase</fullName>
    </submittedName>
</protein>
<reference evidence="2 3" key="1">
    <citation type="journal article" date="2019" name="Int. J. Syst. Evol. Microbiol.">
        <title>The Global Catalogue of Microorganisms (GCM) 10K type strain sequencing project: providing services to taxonomists for standard genome sequencing and annotation.</title>
        <authorList>
            <consortium name="The Broad Institute Genomics Platform"/>
            <consortium name="The Broad Institute Genome Sequencing Center for Infectious Disease"/>
            <person name="Wu L."/>
            <person name="Ma J."/>
        </authorList>
    </citation>
    <scope>NUCLEOTIDE SEQUENCE [LARGE SCALE GENOMIC DNA]</scope>
    <source>
        <strain evidence="2 3">JCM 14718</strain>
    </source>
</reference>
<name>A0ABN2H8G6_9ACTN</name>
<proteinExistence type="predicted"/>
<dbReference type="RefSeq" id="WP_344311391.1">
    <property type="nucleotide sequence ID" value="NZ_BAAANY010000011.1"/>
</dbReference>